<reference evidence="2" key="1">
    <citation type="journal article" date="2014" name="Sci. Data">
        <title>Genomes of diverse isolates of the marine cyanobacterium Prochlorococcus.</title>
        <authorList>
            <person name="Biller S."/>
            <person name="Berube P."/>
            <person name="Thompson J."/>
            <person name="Kelly L."/>
            <person name="Roggensack S."/>
            <person name="Awad L."/>
            <person name="Roache-Johnson K."/>
            <person name="Ding H."/>
            <person name="Giovannoni S.J."/>
            <person name="Moore L.R."/>
            <person name="Chisholm S.W."/>
        </authorList>
    </citation>
    <scope>NUCLEOTIDE SEQUENCE [LARGE SCALE GENOMIC DNA]</scope>
</reference>
<organism evidence="1 2">
    <name type="scientific">Prochlorococcus marinus str. MIT 9116</name>
    <dbReference type="NCBI Taxonomy" id="167544"/>
    <lineage>
        <taxon>Bacteria</taxon>
        <taxon>Bacillati</taxon>
        <taxon>Cyanobacteriota</taxon>
        <taxon>Cyanophyceae</taxon>
        <taxon>Synechococcales</taxon>
        <taxon>Prochlorococcaceae</taxon>
        <taxon>Prochlorococcus</taxon>
    </lineage>
</organism>
<comment type="caution">
    <text evidence="1">The sequence shown here is derived from an EMBL/GenBank/DDBJ whole genome shotgun (WGS) entry which is preliminary data.</text>
</comment>
<proteinExistence type="predicted"/>
<protein>
    <submittedName>
        <fullName evidence="1">Uncharacterized protein</fullName>
    </submittedName>
</protein>
<gene>
    <name evidence="1" type="ORF">EU93_1235</name>
</gene>
<dbReference type="Proteomes" id="UP000030491">
    <property type="component" value="Unassembled WGS sequence"/>
</dbReference>
<dbReference type="AlphaFoldDB" id="A0A0A1ZSP0"/>
<dbReference type="EMBL" id="JNAJ01000014">
    <property type="protein sequence ID" value="KGF91294.1"/>
    <property type="molecule type" value="Genomic_DNA"/>
</dbReference>
<evidence type="ECO:0000313" key="2">
    <source>
        <dbReference type="Proteomes" id="UP000030491"/>
    </source>
</evidence>
<accession>A0A0A1ZSP0</accession>
<sequence length="39" mass="4427">MRIVTKILPIFSPKIAVNQGVETDLVDFINKINLFTKIP</sequence>
<name>A0A0A1ZSP0_PROMR</name>
<evidence type="ECO:0000313" key="1">
    <source>
        <dbReference type="EMBL" id="KGF91294.1"/>
    </source>
</evidence>